<dbReference type="EMBL" id="JAGRRH010000025">
    <property type="protein sequence ID" value="KAG7342531.1"/>
    <property type="molecule type" value="Genomic_DNA"/>
</dbReference>
<accession>A0A9K3KFV2</accession>
<dbReference type="AlphaFoldDB" id="A0A9K3KFV2"/>
<reference evidence="2" key="2">
    <citation type="submission" date="2021-04" db="EMBL/GenBank/DDBJ databases">
        <authorList>
            <person name="Podell S."/>
        </authorList>
    </citation>
    <scope>NUCLEOTIDE SEQUENCE</scope>
    <source>
        <strain evidence="2">Hildebrandi</strain>
    </source>
</reference>
<keyword evidence="3" id="KW-1185">Reference proteome</keyword>
<gene>
    <name evidence="2" type="ORF">IV203_007624</name>
</gene>
<dbReference type="Proteomes" id="UP000693970">
    <property type="component" value="Unassembled WGS sequence"/>
</dbReference>
<name>A0A9K3KFV2_9STRA</name>
<organism evidence="2 3">
    <name type="scientific">Nitzschia inconspicua</name>
    <dbReference type="NCBI Taxonomy" id="303405"/>
    <lineage>
        <taxon>Eukaryota</taxon>
        <taxon>Sar</taxon>
        <taxon>Stramenopiles</taxon>
        <taxon>Ochrophyta</taxon>
        <taxon>Bacillariophyta</taxon>
        <taxon>Bacillariophyceae</taxon>
        <taxon>Bacillariophycidae</taxon>
        <taxon>Bacillariales</taxon>
        <taxon>Bacillariaceae</taxon>
        <taxon>Nitzschia</taxon>
    </lineage>
</organism>
<sequence length="73" mass="8330">MNDSRLADLQESRRWYQCSRIIKLERPIRIGPGETHGEIADGVQHAGEAFEMSDHEYRKMASSNHGPNDEAPH</sequence>
<evidence type="ECO:0000256" key="1">
    <source>
        <dbReference type="SAM" id="MobiDB-lite"/>
    </source>
</evidence>
<evidence type="ECO:0000313" key="3">
    <source>
        <dbReference type="Proteomes" id="UP000693970"/>
    </source>
</evidence>
<protein>
    <submittedName>
        <fullName evidence="2">Uncharacterized protein</fullName>
    </submittedName>
</protein>
<comment type="caution">
    <text evidence="2">The sequence shown here is derived from an EMBL/GenBank/DDBJ whole genome shotgun (WGS) entry which is preliminary data.</text>
</comment>
<reference evidence="2" key="1">
    <citation type="journal article" date="2021" name="Sci. Rep.">
        <title>Diploid genomic architecture of Nitzschia inconspicua, an elite biomass production diatom.</title>
        <authorList>
            <person name="Oliver A."/>
            <person name="Podell S."/>
            <person name="Pinowska A."/>
            <person name="Traller J.C."/>
            <person name="Smith S.R."/>
            <person name="McClure R."/>
            <person name="Beliaev A."/>
            <person name="Bohutskyi P."/>
            <person name="Hill E.A."/>
            <person name="Rabines A."/>
            <person name="Zheng H."/>
            <person name="Allen L.Z."/>
            <person name="Kuo A."/>
            <person name="Grigoriev I.V."/>
            <person name="Allen A.E."/>
            <person name="Hazlebeck D."/>
            <person name="Allen E.E."/>
        </authorList>
    </citation>
    <scope>NUCLEOTIDE SEQUENCE</scope>
    <source>
        <strain evidence="2">Hildebrandi</strain>
    </source>
</reference>
<proteinExistence type="predicted"/>
<evidence type="ECO:0000313" key="2">
    <source>
        <dbReference type="EMBL" id="KAG7342531.1"/>
    </source>
</evidence>
<feature type="region of interest" description="Disordered" evidence="1">
    <location>
        <begin position="54"/>
        <end position="73"/>
    </location>
</feature>